<keyword evidence="3 6" id="KW-0812">Transmembrane</keyword>
<keyword evidence="8" id="KW-1185">Reference proteome</keyword>
<reference evidence="7 8" key="1">
    <citation type="submission" date="2015-11" db="EMBL/GenBank/DDBJ databases">
        <title>Genomic analysis of 38 Legionella species identifies large and diverse effector repertoires.</title>
        <authorList>
            <person name="Burstein D."/>
            <person name="Amaro F."/>
            <person name="Zusman T."/>
            <person name="Lifshitz Z."/>
            <person name="Cohen O."/>
            <person name="Gilbert J.A."/>
            <person name="Pupko T."/>
            <person name="Shuman H.A."/>
            <person name="Segal G."/>
        </authorList>
    </citation>
    <scope>NUCLEOTIDE SEQUENCE [LARGE SCALE GENOMIC DNA]</scope>
    <source>
        <strain evidence="7 8">Bercovier 4</strain>
    </source>
</reference>
<dbReference type="EMBL" id="LNYH01000147">
    <property type="protein sequence ID" value="KTD14963.1"/>
    <property type="molecule type" value="Genomic_DNA"/>
</dbReference>
<name>A0A0W0V4D9_9GAMM</name>
<comment type="caution">
    <text evidence="7">The sequence shown here is derived from an EMBL/GenBank/DDBJ whole genome shotgun (WGS) entry which is preliminary data.</text>
</comment>
<evidence type="ECO:0000256" key="1">
    <source>
        <dbReference type="ARBA" id="ARBA00004370"/>
    </source>
</evidence>
<dbReference type="Proteomes" id="UP000054761">
    <property type="component" value="Unassembled WGS sequence"/>
</dbReference>
<dbReference type="InterPro" id="IPR045214">
    <property type="entry name" value="Surf1/Surf4"/>
</dbReference>
<evidence type="ECO:0000313" key="8">
    <source>
        <dbReference type="Proteomes" id="UP000054761"/>
    </source>
</evidence>
<comment type="similarity">
    <text evidence="2 6">Belongs to the SURF1 family.</text>
</comment>
<keyword evidence="5 6" id="KW-0472">Membrane</keyword>
<evidence type="ECO:0000256" key="6">
    <source>
        <dbReference type="RuleBase" id="RU363076"/>
    </source>
</evidence>
<gene>
    <name evidence="7" type="ORF">Lisr_2308</name>
</gene>
<evidence type="ECO:0000256" key="4">
    <source>
        <dbReference type="ARBA" id="ARBA00022989"/>
    </source>
</evidence>
<dbReference type="RefSeq" id="WP_394367478.1">
    <property type="nucleotide sequence ID" value="NZ_CP038273.1"/>
</dbReference>
<dbReference type="PROSITE" id="PS50895">
    <property type="entry name" value="SURF1"/>
    <property type="match status" value="1"/>
</dbReference>
<sequence length="225" mass="26246">MILLSGAFVLLFLRLGFWQIARGHAKQNMLAAQASLAKQPARHWQSGMPLPEQYRKISVRGQFMPQLFFFDNQHYQHQFGYHVLSPLQLQQDKDSVILVDRGWIKGDVMRRELPEVNVPLAIQVVHGASYYPLKNLISLGPMMERKDKNRTVIEHIDVQKLSYILQKKVYPFIIRLDEKEANGFVREWAVVSMPPQRHFAYAWQWFAMALLVTIIFFALNGKKQP</sequence>
<keyword evidence="4 6" id="KW-1133">Transmembrane helix</keyword>
<protein>
    <recommendedName>
        <fullName evidence="6">SURF1-like protein</fullName>
    </recommendedName>
</protein>
<evidence type="ECO:0000256" key="3">
    <source>
        <dbReference type="ARBA" id="ARBA00022692"/>
    </source>
</evidence>
<keyword evidence="6" id="KW-1003">Cell membrane</keyword>
<dbReference type="Pfam" id="PF02104">
    <property type="entry name" value="SURF1"/>
    <property type="match status" value="1"/>
</dbReference>
<dbReference type="PATRIC" id="fig|454.4.peg.2524"/>
<evidence type="ECO:0000313" key="7">
    <source>
        <dbReference type="EMBL" id="KTD14963.1"/>
    </source>
</evidence>
<dbReference type="GO" id="GO:0005886">
    <property type="term" value="C:plasma membrane"/>
    <property type="evidence" value="ECO:0007669"/>
    <property type="project" value="UniProtKB-SubCell"/>
</dbReference>
<comment type="subcellular location">
    <subcellularLocation>
        <location evidence="6">Cell membrane</location>
        <topology evidence="6">Multi-pass membrane protein</topology>
    </subcellularLocation>
    <subcellularLocation>
        <location evidence="1">Membrane</location>
    </subcellularLocation>
</comment>
<evidence type="ECO:0000256" key="5">
    <source>
        <dbReference type="ARBA" id="ARBA00023136"/>
    </source>
</evidence>
<proteinExistence type="inferred from homology"/>
<evidence type="ECO:0000256" key="2">
    <source>
        <dbReference type="ARBA" id="ARBA00007165"/>
    </source>
</evidence>
<comment type="caution">
    <text evidence="6">Lacks conserved residue(s) required for the propagation of feature annotation.</text>
</comment>
<accession>A0A0W0V4D9</accession>
<dbReference type="PANTHER" id="PTHR23427">
    <property type="entry name" value="SURFEIT LOCUS PROTEIN"/>
    <property type="match status" value="1"/>
</dbReference>
<dbReference type="PANTHER" id="PTHR23427:SF2">
    <property type="entry name" value="SURFEIT LOCUS PROTEIN 1"/>
    <property type="match status" value="1"/>
</dbReference>
<dbReference type="InterPro" id="IPR002994">
    <property type="entry name" value="Surf1/Shy1"/>
</dbReference>
<dbReference type="CDD" id="cd06662">
    <property type="entry name" value="SURF1"/>
    <property type="match status" value="1"/>
</dbReference>
<dbReference type="AlphaFoldDB" id="A0A0W0V4D9"/>
<feature type="transmembrane region" description="Helical" evidence="6">
    <location>
        <begin position="201"/>
        <end position="219"/>
    </location>
</feature>
<organism evidence="7 8">
    <name type="scientific">Legionella israelensis</name>
    <dbReference type="NCBI Taxonomy" id="454"/>
    <lineage>
        <taxon>Bacteria</taxon>
        <taxon>Pseudomonadati</taxon>
        <taxon>Pseudomonadota</taxon>
        <taxon>Gammaproteobacteria</taxon>
        <taxon>Legionellales</taxon>
        <taxon>Legionellaceae</taxon>
        <taxon>Legionella</taxon>
    </lineage>
</organism>
<dbReference type="STRING" id="454.Lisr_2308"/>